<evidence type="ECO:0000313" key="6">
    <source>
        <dbReference type="Proteomes" id="UP000005038"/>
    </source>
</evidence>
<dbReference type="RefSeq" id="WP_007239297.1">
    <property type="nucleotide sequence ID" value="NZ_BAFB01000136.1"/>
</dbReference>
<dbReference type="PROSITE" id="PS50949">
    <property type="entry name" value="HTH_GNTR"/>
    <property type="match status" value="1"/>
</dbReference>
<keyword evidence="3" id="KW-0804">Transcription</keyword>
<keyword evidence="6" id="KW-1185">Reference proteome</keyword>
<dbReference type="InterPro" id="IPR036388">
    <property type="entry name" value="WH-like_DNA-bd_sf"/>
</dbReference>
<dbReference type="SMART" id="SM00345">
    <property type="entry name" value="HTH_GNTR"/>
    <property type="match status" value="1"/>
</dbReference>
<evidence type="ECO:0000256" key="2">
    <source>
        <dbReference type="ARBA" id="ARBA00023125"/>
    </source>
</evidence>
<dbReference type="CDD" id="cd07377">
    <property type="entry name" value="WHTH_GntR"/>
    <property type="match status" value="1"/>
</dbReference>
<dbReference type="Proteomes" id="UP000005038">
    <property type="component" value="Unassembled WGS sequence"/>
</dbReference>
<evidence type="ECO:0000259" key="4">
    <source>
        <dbReference type="PROSITE" id="PS50949"/>
    </source>
</evidence>
<dbReference type="SUPFAM" id="SSF46785">
    <property type="entry name" value="Winged helix' DNA-binding domain"/>
    <property type="match status" value="1"/>
</dbReference>
<feature type="domain" description="HTH gntR-type" evidence="4">
    <location>
        <begin position="27"/>
        <end position="94"/>
    </location>
</feature>
<keyword evidence="2" id="KW-0238">DNA-binding</keyword>
<dbReference type="PANTHER" id="PTHR43537">
    <property type="entry name" value="TRANSCRIPTIONAL REGULATOR, GNTR FAMILY"/>
    <property type="match status" value="1"/>
</dbReference>
<accession>H5TNL4</accession>
<evidence type="ECO:0000313" key="5">
    <source>
        <dbReference type="EMBL" id="GAB35072.1"/>
    </source>
</evidence>
<dbReference type="Gene3D" id="1.10.10.10">
    <property type="entry name" value="Winged helix-like DNA-binding domain superfamily/Winged helix DNA-binding domain"/>
    <property type="match status" value="1"/>
</dbReference>
<dbReference type="InterPro" id="IPR036390">
    <property type="entry name" value="WH_DNA-bd_sf"/>
</dbReference>
<dbReference type="PANTHER" id="PTHR43537:SF5">
    <property type="entry name" value="UXU OPERON TRANSCRIPTIONAL REGULATOR"/>
    <property type="match status" value="1"/>
</dbReference>
<protein>
    <submittedName>
        <fullName evidence="5">GntR family transcriptional regulator</fullName>
    </submittedName>
</protein>
<dbReference type="EMBL" id="BAFB01000136">
    <property type="protein sequence ID" value="GAB35072.1"/>
    <property type="molecule type" value="Genomic_DNA"/>
</dbReference>
<dbReference type="SUPFAM" id="SSF48008">
    <property type="entry name" value="GntR ligand-binding domain-like"/>
    <property type="match status" value="1"/>
</dbReference>
<reference evidence="5" key="1">
    <citation type="submission" date="2012-02" db="EMBL/GenBank/DDBJ databases">
        <title>Whole genome shotgun sequence of Gordonia otitidis NBRC 100426.</title>
        <authorList>
            <person name="Yoshida I."/>
            <person name="Hosoyama A."/>
            <person name="Tsuchikane K."/>
            <person name="Katsumata H."/>
            <person name="Yamazaki S."/>
            <person name="Fujita N."/>
        </authorList>
    </citation>
    <scope>NUCLEOTIDE SEQUENCE [LARGE SCALE GENOMIC DNA]</scope>
    <source>
        <strain evidence="5">NBRC 100426</strain>
    </source>
</reference>
<comment type="caution">
    <text evidence="5">The sequence shown here is derived from an EMBL/GenBank/DDBJ whole genome shotgun (WGS) entry which is preliminary data.</text>
</comment>
<dbReference type="Pfam" id="PF07729">
    <property type="entry name" value="FCD"/>
    <property type="match status" value="1"/>
</dbReference>
<dbReference type="GO" id="GO:0003700">
    <property type="term" value="F:DNA-binding transcription factor activity"/>
    <property type="evidence" value="ECO:0007669"/>
    <property type="project" value="InterPro"/>
</dbReference>
<dbReference type="InterPro" id="IPR000524">
    <property type="entry name" value="Tscrpt_reg_HTH_GntR"/>
</dbReference>
<dbReference type="STRING" id="1108044.GOOTI_136_00100"/>
<name>H5TNL4_GORO1</name>
<dbReference type="SMART" id="SM00895">
    <property type="entry name" value="FCD"/>
    <property type="match status" value="1"/>
</dbReference>
<organism evidence="5 6">
    <name type="scientific">Gordonia otitidis (strain DSM 44809 / CCUG 52243 / JCM 12355 / NBRC 100426 / IFM 10032)</name>
    <dbReference type="NCBI Taxonomy" id="1108044"/>
    <lineage>
        <taxon>Bacteria</taxon>
        <taxon>Bacillati</taxon>
        <taxon>Actinomycetota</taxon>
        <taxon>Actinomycetes</taxon>
        <taxon>Mycobacteriales</taxon>
        <taxon>Gordoniaceae</taxon>
        <taxon>Gordonia</taxon>
    </lineage>
</organism>
<dbReference type="Gene3D" id="1.20.120.530">
    <property type="entry name" value="GntR ligand-binding domain-like"/>
    <property type="match status" value="1"/>
</dbReference>
<dbReference type="InterPro" id="IPR011711">
    <property type="entry name" value="GntR_C"/>
</dbReference>
<dbReference type="Pfam" id="PF00392">
    <property type="entry name" value="GntR"/>
    <property type="match status" value="1"/>
</dbReference>
<evidence type="ECO:0000256" key="3">
    <source>
        <dbReference type="ARBA" id="ARBA00023163"/>
    </source>
</evidence>
<dbReference type="AlphaFoldDB" id="H5TNL4"/>
<sequence>MAASREVSPSKTLAESWTPGPVGRVAAPLREQVIDALRAAILDFTLAPGQRLIERELIEQLGVSRTTVREALRELTSEGLITVVPQKGAIVSSPSVEEAQELYEARRRLEGLLVRRFVERAARSQIIALAAAAEAFAEATESGEPLRILDAVDDYHAVIVAGARSPVLESLVGNLQSRLRVLRAQGMPADHSVSIDKLRGLVDAARDGDAERAEELYDDHLRVAADNAVRSLRRLAV</sequence>
<evidence type="ECO:0000256" key="1">
    <source>
        <dbReference type="ARBA" id="ARBA00023015"/>
    </source>
</evidence>
<gene>
    <name evidence="5" type="ORF">GOOTI_136_00100</name>
</gene>
<keyword evidence="1" id="KW-0805">Transcription regulation</keyword>
<dbReference type="PRINTS" id="PR00035">
    <property type="entry name" value="HTHGNTR"/>
</dbReference>
<dbReference type="InterPro" id="IPR008920">
    <property type="entry name" value="TF_FadR/GntR_C"/>
</dbReference>
<proteinExistence type="predicted"/>
<dbReference type="GO" id="GO:0003677">
    <property type="term" value="F:DNA binding"/>
    <property type="evidence" value="ECO:0007669"/>
    <property type="project" value="UniProtKB-KW"/>
</dbReference>